<proteinExistence type="predicted"/>
<reference evidence="2 3" key="1">
    <citation type="submission" date="2012-04" db="EMBL/GenBank/DDBJ databases">
        <title>The Genome Sequence of Afipia broomeae ATCC 49717.</title>
        <authorList>
            <consortium name="The Broad Institute Genome Sequencing Platform"/>
            <person name="Earl A."/>
            <person name="Ward D."/>
            <person name="Feldgarden M."/>
            <person name="Gevers D."/>
            <person name="Huys G."/>
            <person name="Walker B."/>
            <person name="Young S.K."/>
            <person name="Zeng Q."/>
            <person name="Gargeya S."/>
            <person name="Fitzgerald M."/>
            <person name="Haas B."/>
            <person name="Abouelleil A."/>
            <person name="Alvarado L."/>
            <person name="Arachchi H.M."/>
            <person name="Berlin A."/>
            <person name="Chapman S.B."/>
            <person name="Goldberg J."/>
            <person name="Griggs A."/>
            <person name="Gujja S."/>
            <person name="Hansen M."/>
            <person name="Howarth C."/>
            <person name="Imamovic A."/>
            <person name="Larimer J."/>
            <person name="McCowen C."/>
            <person name="Montmayeur A."/>
            <person name="Murphy C."/>
            <person name="Neiman D."/>
            <person name="Pearson M."/>
            <person name="Priest M."/>
            <person name="Roberts A."/>
            <person name="Saif S."/>
            <person name="Shea T."/>
            <person name="Sisk P."/>
            <person name="Sykes S."/>
            <person name="Wortman J."/>
            <person name="Nusbaum C."/>
            <person name="Birren B."/>
        </authorList>
    </citation>
    <scope>NUCLEOTIDE SEQUENCE [LARGE SCALE GENOMIC DNA]</scope>
    <source>
        <strain evidence="2 3">ATCC 49717</strain>
    </source>
</reference>
<accession>K8PDL7</accession>
<evidence type="ECO:0000313" key="3">
    <source>
        <dbReference type="Proteomes" id="UP000001096"/>
    </source>
</evidence>
<feature type="transmembrane region" description="Helical" evidence="1">
    <location>
        <begin position="143"/>
        <end position="163"/>
    </location>
</feature>
<name>K8PDL7_9BRAD</name>
<evidence type="ECO:0000313" key="2">
    <source>
        <dbReference type="EMBL" id="EKS39656.1"/>
    </source>
</evidence>
<feature type="transmembrane region" description="Helical" evidence="1">
    <location>
        <begin position="175"/>
        <end position="198"/>
    </location>
</feature>
<protein>
    <submittedName>
        <fullName evidence="2">Uncharacterized protein</fullName>
    </submittedName>
</protein>
<dbReference type="AlphaFoldDB" id="K8PDL7"/>
<dbReference type="PATRIC" id="fig|883078.3.peg.1655"/>
<keyword evidence="3" id="KW-1185">Reference proteome</keyword>
<organism evidence="2 3">
    <name type="scientific">Afipia broomeae ATCC 49717</name>
    <dbReference type="NCBI Taxonomy" id="883078"/>
    <lineage>
        <taxon>Bacteria</taxon>
        <taxon>Pseudomonadati</taxon>
        <taxon>Pseudomonadota</taxon>
        <taxon>Alphaproteobacteria</taxon>
        <taxon>Hyphomicrobiales</taxon>
        <taxon>Nitrobacteraceae</taxon>
        <taxon>Afipia</taxon>
    </lineage>
</organism>
<dbReference type="HOGENOM" id="CLU_1280943_0_0_5"/>
<sequence>MLMMSDRFKYAALALLLLAILLACYKGRHAISANGRSLAWTQVPLIAFVTVSIGPSAIATILYLGYKSGLLQAGPSGYRFSSFIFQLPLDFAVMNWGFVALYVTCRLAPNFRSARSAMWLSAAVMSLLNVPLFFLAPDMVSNVFDAGQGIGIVQAVLSMPLWFGSYPSFLNPDSALGLLVFAPLAPIPLAGLVCWIAVQLIGGPASSPKATSARP</sequence>
<feature type="transmembrane region" description="Helical" evidence="1">
    <location>
        <begin position="87"/>
        <end position="104"/>
    </location>
</feature>
<dbReference type="RefSeq" id="WP_006020334.1">
    <property type="nucleotide sequence ID" value="NZ_KB375282.1"/>
</dbReference>
<keyword evidence="1" id="KW-0472">Membrane</keyword>
<dbReference type="PROSITE" id="PS51257">
    <property type="entry name" value="PROKAR_LIPOPROTEIN"/>
    <property type="match status" value="1"/>
</dbReference>
<keyword evidence="1" id="KW-0812">Transmembrane</keyword>
<keyword evidence="1" id="KW-1133">Transmembrane helix</keyword>
<gene>
    <name evidence="2" type="ORF">HMPREF9695_01617</name>
</gene>
<evidence type="ECO:0000256" key="1">
    <source>
        <dbReference type="SAM" id="Phobius"/>
    </source>
</evidence>
<dbReference type="Proteomes" id="UP000001096">
    <property type="component" value="Unassembled WGS sequence"/>
</dbReference>
<dbReference type="EMBL" id="AGWX01000002">
    <property type="protein sequence ID" value="EKS39656.1"/>
    <property type="molecule type" value="Genomic_DNA"/>
</dbReference>
<feature type="transmembrane region" description="Helical" evidence="1">
    <location>
        <begin position="46"/>
        <end position="66"/>
    </location>
</feature>
<feature type="transmembrane region" description="Helical" evidence="1">
    <location>
        <begin position="116"/>
        <end position="136"/>
    </location>
</feature>
<comment type="caution">
    <text evidence="2">The sequence shown here is derived from an EMBL/GenBank/DDBJ whole genome shotgun (WGS) entry which is preliminary data.</text>
</comment>